<accession>A0A0E9SS59</accession>
<proteinExistence type="predicted"/>
<organism evidence="1">
    <name type="scientific">Anguilla anguilla</name>
    <name type="common">European freshwater eel</name>
    <name type="synonym">Muraena anguilla</name>
    <dbReference type="NCBI Taxonomy" id="7936"/>
    <lineage>
        <taxon>Eukaryota</taxon>
        <taxon>Metazoa</taxon>
        <taxon>Chordata</taxon>
        <taxon>Craniata</taxon>
        <taxon>Vertebrata</taxon>
        <taxon>Euteleostomi</taxon>
        <taxon>Actinopterygii</taxon>
        <taxon>Neopterygii</taxon>
        <taxon>Teleostei</taxon>
        <taxon>Anguilliformes</taxon>
        <taxon>Anguillidae</taxon>
        <taxon>Anguilla</taxon>
    </lineage>
</organism>
<reference evidence="1" key="2">
    <citation type="journal article" date="2015" name="Fish Shellfish Immunol.">
        <title>Early steps in the European eel (Anguilla anguilla)-Vibrio vulnificus interaction in the gills: Role of the RtxA13 toxin.</title>
        <authorList>
            <person name="Callol A."/>
            <person name="Pajuelo D."/>
            <person name="Ebbesson L."/>
            <person name="Teles M."/>
            <person name="MacKenzie S."/>
            <person name="Amaro C."/>
        </authorList>
    </citation>
    <scope>NUCLEOTIDE SEQUENCE</scope>
</reference>
<evidence type="ECO:0000313" key="1">
    <source>
        <dbReference type="EMBL" id="JAH44151.1"/>
    </source>
</evidence>
<protein>
    <submittedName>
        <fullName evidence="1">Uncharacterized protein</fullName>
    </submittedName>
</protein>
<name>A0A0E9SS59_ANGAN</name>
<dbReference type="EMBL" id="GBXM01064426">
    <property type="protein sequence ID" value="JAH44151.1"/>
    <property type="molecule type" value="Transcribed_RNA"/>
</dbReference>
<dbReference type="AlphaFoldDB" id="A0A0E9SS59"/>
<reference evidence="1" key="1">
    <citation type="submission" date="2014-11" db="EMBL/GenBank/DDBJ databases">
        <authorList>
            <person name="Amaro Gonzalez C."/>
        </authorList>
    </citation>
    <scope>NUCLEOTIDE SEQUENCE</scope>
</reference>
<sequence>MLSLFLAVSDVHYKSLFKCCPFFSSERCALFEVCV</sequence>